<keyword evidence="3" id="KW-1185">Reference proteome</keyword>
<accession>A0ABM9NIX9</accession>
<evidence type="ECO:0000313" key="2">
    <source>
        <dbReference type="EMBL" id="CAL1240571.1"/>
    </source>
</evidence>
<protein>
    <submittedName>
        <fullName evidence="2">Nitrogen fixation protein NifQ</fullName>
    </submittedName>
</protein>
<dbReference type="RefSeq" id="WP_348757164.1">
    <property type="nucleotide sequence ID" value="NZ_OZ026884.1"/>
</dbReference>
<organism evidence="2 3">
    <name type="scientific">Candidatus Methylocalor cossyra</name>
    <dbReference type="NCBI Taxonomy" id="3108543"/>
    <lineage>
        <taxon>Bacteria</taxon>
        <taxon>Pseudomonadati</taxon>
        <taxon>Pseudomonadota</taxon>
        <taxon>Gammaproteobacteria</taxon>
        <taxon>Methylococcales</taxon>
        <taxon>Methylococcaceae</taxon>
        <taxon>Candidatus Methylocalor</taxon>
    </lineage>
</organism>
<dbReference type="EMBL" id="OZ026884">
    <property type="protein sequence ID" value="CAL1240571.1"/>
    <property type="molecule type" value="Genomic_DNA"/>
</dbReference>
<evidence type="ECO:0000256" key="1">
    <source>
        <dbReference type="SAM" id="MobiDB-lite"/>
    </source>
</evidence>
<reference evidence="2 3" key="1">
    <citation type="submission" date="2024-04" db="EMBL/GenBank/DDBJ databases">
        <authorList>
            <person name="Cremers G."/>
        </authorList>
    </citation>
    <scope>NUCLEOTIDE SEQUENCE [LARGE SCALE GENOMIC DNA]</scope>
    <source>
        <strain evidence="2">MeCH1-AG</strain>
    </source>
</reference>
<name>A0ABM9NIX9_9GAMM</name>
<proteinExistence type="predicted"/>
<dbReference type="Proteomes" id="UP001497493">
    <property type="component" value="Chromosome"/>
</dbReference>
<dbReference type="Pfam" id="PF04891">
    <property type="entry name" value="NifQ"/>
    <property type="match status" value="1"/>
</dbReference>
<dbReference type="InterPro" id="IPR006975">
    <property type="entry name" value="NifQ"/>
</dbReference>
<sequence length="219" mass="24056">MAAILRPSQSQPVGPAASPGRAAPCYDPLLAHARDAGDPLTLAFAAAAAMARSSARLVGRPAFGLDGDEYAALLERYFPGAQAAGLTPAGRATLAHPARRVETDEFDDLVRLLLEYRADDSRECRWLAYAIAACCMGDDHLWQDLGLPNRQALSDLLARWFPGLFARNTGGMRWKKFFYKQLCERDGAFVCRSPSCAVCVEYSNCFGPEEEERWQPSRP</sequence>
<gene>
    <name evidence="2" type="ORF">MECH1_V1_1795</name>
</gene>
<evidence type="ECO:0000313" key="3">
    <source>
        <dbReference type="Proteomes" id="UP001497493"/>
    </source>
</evidence>
<feature type="region of interest" description="Disordered" evidence="1">
    <location>
        <begin position="1"/>
        <end position="20"/>
    </location>
</feature>